<accession>A0A087UVW4</accession>
<dbReference type="PANTHER" id="PTHR10127:SF850">
    <property type="entry name" value="METALLOENDOPEPTIDASE"/>
    <property type="match status" value="1"/>
</dbReference>
<feature type="non-terminal residue" evidence="6">
    <location>
        <position position="145"/>
    </location>
</feature>
<comment type="caution">
    <text evidence="3">Lacks conserved residue(s) required for the propagation of feature annotation.</text>
</comment>
<evidence type="ECO:0000256" key="4">
    <source>
        <dbReference type="RuleBase" id="RU361183"/>
    </source>
</evidence>
<dbReference type="SMART" id="SM00235">
    <property type="entry name" value="ZnMc"/>
    <property type="match status" value="1"/>
</dbReference>
<evidence type="ECO:0000256" key="2">
    <source>
        <dbReference type="ARBA" id="ARBA00025529"/>
    </source>
</evidence>
<sequence>MENLHLNGGDVIPVGNNEEMNAIVRKERTWPKGRIPYVIAPSLRNKSEEIKKAMKYIEVRTCIRFVPRTRESNYVYMIKNQSCSSFQGMVGGAQRLSLGNGCYKMGKILHELVHAIGFSHEQSRFDRDEYITIHWENIIPGKLTF</sequence>
<dbReference type="EC" id="3.4.24.-" evidence="4"/>
<evidence type="ECO:0000256" key="3">
    <source>
        <dbReference type="PROSITE-ProRule" id="PRU01211"/>
    </source>
</evidence>
<dbReference type="STRING" id="407821.A0A087UVW4"/>
<dbReference type="GO" id="GO:0004222">
    <property type="term" value="F:metalloendopeptidase activity"/>
    <property type="evidence" value="ECO:0007669"/>
    <property type="project" value="UniProtKB-UniRule"/>
</dbReference>
<dbReference type="InterPro" id="IPR024079">
    <property type="entry name" value="MetalloPept_cat_dom_sf"/>
</dbReference>
<comment type="subunit">
    <text evidence="1">Monomer.</text>
</comment>
<feature type="active site" evidence="3">
    <location>
        <position position="111"/>
    </location>
</feature>
<evidence type="ECO:0000313" key="7">
    <source>
        <dbReference type="Proteomes" id="UP000054359"/>
    </source>
</evidence>
<keyword evidence="3 4" id="KW-0479">Metal-binding</keyword>
<comment type="cofactor">
    <cofactor evidence="3 4">
        <name>Zn(2+)</name>
        <dbReference type="ChEBI" id="CHEBI:29105"/>
    </cofactor>
    <text evidence="3 4">Binds 1 zinc ion per subunit.</text>
</comment>
<dbReference type="InterPro" id="IPR001506">
    <property type="entry name" value="Peptidase_M12A"/>
</dbReference>
<dbReference type="Proteomes" id="UP000054359">
    <property type="component" value="Unassembled WGS sequence"/>
</dbReference>
<dbReference type="GO" id="GO:0008270">
    <property type="term" value="F:zinc ion binding"/>
    <property type="evidence" value="ECO:0007669"/>
    <property type="project" value="UniProtKB-UniRule"/>
</dbReference>
<evidence type="ECO:0000256" key="1">
    <source>
        <dbReference type="ARBA" id="ARBA00011245"/>
    </source>
</evidence>
<keyword evidence="3 4" id="KW-0862">Zinc</keyword>
<keyword evidence="3 4" id="KW-0645">Protease</keyword>
<protein>
    <recommendedName>
        <fullName evidence="4">Metalloendopeptidase</fullName>
        <ecNumber evidence="4">3.4.24.-</ecNumber>
    </recommendedName>
</protein>
<dbReference type="SUPFAM" id="SSF55486">
    <property type="entry name" value="Metalloproteases ('zincins'), catalytic domain"/>
    <property type="match status" value="1"/>
</dbReference>
<dbReference type="MEROPS" id="M12.032"/>
<dbReference type="GO" id="GO:0006508">
    <property type="term" value="P:proteolysis"/>
    <property type="evidence" value="ECO:0007669"/>
    <property type="project" value="UniProtKB-KW"/>
</dbReference>
<organism evidence="6 7">
    <name type="scientific">Stegodyphus mimosarum</name>
    <name type="common">African social velvet spider</name>
    <dbReference type="NCBI Taxonomy" id="407821"/>
    <lineage>
        <taxon>Eukaryota</taxon>
        <taxon>Metazoa</taxon>
        <taxon>Ecdysozoa</taxon>
        <taxon>Arthropoda</taxon>
        <taxon>Chelicerata</taxon>
        <taxon>Arachnida</taxon>
        <taxon>Araneae</taxon>
        <taxon>Araneomorphae</taxon>
        <taxon>Entelegynae</taxon>
        <taxon>Eresoidea</taxon>
        <taxon>Eresidae</taxon>
        <taxon>Stegodyphus</taxon>
    </lineage>
</organism>
<dbReference type="PROSITE" id="PS51864">
    <property type="entry name" value="ASTACIN"/>
    <property type="match status" value="1"/>
</dbReference>
<dbReference type="PANTHER" id="PTHR10127">
    <property type="entry name" value="DISCOIDIN, CUB, EGF, LAMININ , AND ZINC METALLOPROTEASE DOMAIN CONTAINING"/>
    <property type="match status" value="1"/>
</dbReference>
<gene>
    <name evidence="6" type="ORF">X975_07793</name>
</gene>
<dbReference type="OrthoDB" id="291007at2759"/>
<dbReference type="Gene3D" id="3.40.390.10">
    <property type="entry name" value="Collagenase (Catalytic Domain)"/>
    <property type="match status" value="1"/>
</dbReference>
<dbReference type="EMBL" id="KK121906">
    <property type="protein sequence ID" value="KFM81503.1"/>
    <property type="molecule type" value="Genomic_DNA"/>
</dbReference>
<keyword evidence="3 4" id="KW-0378">Hydrolase</keyword>
<reference evidence="6 7" key="1">
    <citation type="submission" date="2013-11" db="EMBL/GenBank/DDBJ databases">
        <title>Genome sequencing of Stegodyphus mimosarum.</title>
        <authorList>
            <person name="Bechsgaard J."/>
        </authorList>
    </citation>
    <scope>NUCLEOTIDE SEQUENCE [LARGE SCALE GENOMIC DNA]</scope>
</reference>
<dbReference type="OMA" id="FTHEHTR"/>
<feature type="domain" description="Peptidase M12A" evidence="5">
    <location>
        <begin position="21"/>
        <end position="145"/>
    </location>
</feature>
<proteinExistence type="predicted"/>
<dbReference type="Pfam" id="PF01400">
    <property type="entry name" value="Astacin"/>
    <property type="match status" value="1"/>
</dbReference>
<dbReference type="AlphaFoldDB" id="A0A087UVW4"/>
<dbReference type="InterPro" id="IPR006026">
    <property type="entry name" value="Peptidase_Metallo"/>
</dbReference>
<keyword evidence="3 4" id="KW-0482">Metalloprotease</keyword>
<evidence type="ECO:0000313" key="6">
    <source>
        <dbReference type="EMBL" id="KFM81503.1"/>
    </source>
</evidence>
<comment type="function">
    <text evidence="2">Zinc metalloprotease. Provoques deadhesion of endothelial cells from cell cultures, and also degradation of fibronectin, fibrinogen and gelatin in vitro. Its role in the venom is not fully understood but it might act as a spreading factor that facilitates diffusion of other venom toxins. Alternatively, it might be involved in the proteolytic processing of other venom toxins or it might play a role in extra-oral digestion of prey.</text>
</comment>
<feature type="binding site" evidence="3">
    <location>
        <position position="120"/>
    </location>
    <ligand>
        <name>Zn(2+)</name>
        <dbReference type="ChEBI" id="CHEBI:29105"/>
        <note>catalytic</note>
    </ligand>
</feature>
<name>A0A087UVW4_STEMI</name>
<evidence type="ECO:0000259" key="5">
    <source>
        <dbReference type="PROSITE" id="PS51864"/>
    </source>
</evidence>
<keyword evidence="7" id="KW-1185">Reference proteome</keyword>
<dbReference type="PRINTS" id="PR00480">
    <property type="entry name" value="ASTACIN"/>
</dbReference>
<feature type="binding site" evidence="3">
    <location>
        <position position="114"/>
    </location>
    <ligand>
        <name>Zn(2+)</name>
        <dbReference type="ChEBI" id="CHEBI:29105"/>
        <note>catalytic</note>
    </ligand>
</feature>
<feature type="binding site" evidence="3">
    <location>
        <position position="110"/>
    </location>
    <ligand>
        <name>Zn(2+)</name>
        <dbReference type="ChEBI" id="CHEBI:29105"/>
        <note>catalytic</note>
    </ligand>
</feature>